<organism evidence="1 2">
    <name type="scientific">Datura stramonium</name>
    <name type="common">Jimsonweed</name>
    <name type="synonym">Common thornapple</name>
    <dbReference type="NCBI Taxonomy" id="4076"/>
    <lineage>
        <taxon>Eukaryota</taxon>
        <taxon>Viridiplantae</taxon>
        <taxon>Streptophyta</taxon>
        <taxon>Embryophyta</taxon>
        <taxon>Tracheophyta</taxon>
        <taxon>Spermatophyta</taxon>
        <taxon>Magnoliopsida</taxon>
        <taxon>eudicotyledons</taxon>
        <taxon>Gunneridae</taxon>
        <taxon>Pentapetalae</taxon>
        <taxon>asterids</taxon>
        <taxon>lamiids</taxon>
        <taxon>Solanales</taxon>
        <taxon>Solanaceae</taxon>
        <taxon>Solanoideae</taxon>
        <taxon>Datureae</taxon>
        <taxon>Datura</taxon>
    </lineage>
</organism>
<reference evidence="1 2" key="1">
    <citation type="journal article" date="2021" name="BMC Genomics">
        <title>Datura genome reveals duplications of psychoactive alkaloid biosynthetic genes and high mutation rate following tissue culture.</title>
        <authorList>
            <person name="Rajewski A."/>
            <person name="Carter-House D."/>
            <person name="Stajich J."/>
            <person name="Litt A."/>
        </authorList>
    </citation>
    <scope>NUCLEOTIDE SEQUENCE [LARGE SCALE GENOMIC DNA]</scope>
    <source>
        <strain evidence="1">AR-01</strain>
    </source>
</reference>
<gene>
    <name evidence="1" type="ORF">HAX54_002768</name>
</gene>
<dbReference type="EMBL" id="JACEIK010011232">
    <property type="protein sequence ID" value="MCE3215544.1"/>
    <property type="molecule type" value="Genomic_DNA"/>
</dbReference>
<sequence>DEQGFGGNKRKENELKKVNSGPRYLAWSTRCYPQKRKNFLVGFMASKADKGKQKELANEGLKRLRKGTKGLSSSAKGSLARRFREKAVEPHRLIWFNTQKRQNMLLRTGLIKAARI</sequence>
<dbReference type="Proteomes" id="UP000823775">
    <property type="component" value="Unassembled WGS sequence"/>
</dbReference>
<evidence type="ECO:0000313" key="1">
    <source>
        <dbReference type="EMBL" id="MCE3215544.1"/>
    </source>
</evidence>
<name>A0ABS8WVC2_DATST</name>
<evidence type="ECO:0000313" key="2">
    <source>
        <dbReference type="Proteomes" id="UP000823775"/>
    </source>
</evidence>
<protein>
    <submittedName>
        <fullName evidence="1">Uncharacterized protein</fullName>
    </submittedName>
</protein>
<proteinExistence type="predicted"/>
<keyword evidence="2" id="KW-1185">Reference proteome</keyword>
<comment type="caution">
    <text evidence="1">The sequence shown here is derived from an EMBL/GenBank/DDBJ whole genome shotgun (WGS) entry which is preliminary data.</text>
</comment>
<feature type="non-terminal residue" evidence="1">
    <location>
        <position position="1"/>
    </location>
</feature>
<accession>A0ABS8WVC2</accession>